<dbReference type="InterPro" id="IPR050490">
    <property type="entry name" value="Bact_solute-bd_prot1"/>
</dbReference>
<accession>A0ABQ6JUD3</accession>
<keyword evidence="2" id="KW-1185">Reference proteome</keyword>
<proteinExistence type="predicted"/>
<dbReference type="SUPFAM" id="SSF53850">
    <property type="entry name" value="Periplasmic binding protein-like II"/>
    <property type="match status" value="1"/>
</dbReference>
<dbReference type="Proteomes" id="UP001157069">
    <property type="component" value="Unassembled WGS sequence"/>
</dbReference>
<dbReference type="InterPro" id="IPR006059">
    <property type="entry name" value="SBP"/>
</dbReference>
<dbReference type="PANTHER" id="PTHR43649">
    <property type="entry name" value="ARABINOSE-BINDING PROTEIN-RELATED"/>
    <property type="match status" value="1"/>
</dbReference>
<evidence type="ECO:0000313" key="2">
    <source>
        <dbReference type="Proteomes" id="UP001157069"/>
    </source>
</evidence>
<comment type="caution">
    <text evidence="1">The sequence shown here is derived from an EMBL/GenBank/DDBJ whole genome shotgun (WGS) entry which is preliminary data.</text>
</comment>
<organism evidence="1 2">
    <name type="scientific">Homoserinibacter gongjuensis</name>
    <dbReference type="NCBI Taxonomy" id="1162968"/>
    <lineage>
        <taxon>Bacteria</taxon>
        <taxon>Bacillati</taxon>
        <taxon>Actinomycetota</taxon>
        <taxon>Actinomycetes</taxon>
        <taxon>Micrococcales</taxon>
        <taxon>Microbacteriaceae</taxon>
        <taxon>Homoserinibacter</taxon>
    </lineage>
</organism>
<evidence type="ECO:0000313" key="1">
    <source>
        <dbReference type="EMBL" id="GMA90890.1"/>
    </source>
</evidence>
<sequence length="330" mass="34502">MQNNAFQKNVINYPDLFSEATDAADFSEFPQSVVDYSTVDGVNYGVPFDSGTAIGAYRTDVLAEAGYTIDDFTDITWDDFVTKAKDVLAKTGKPLLSGQAGSSDTIMMMLQSAGASLFDADGNPTIADNKALEASIDTYVDLVNAGVFTEVNSWDEYIGTFVNGSVAGTINGVWISGSLQTATDQAGNWAVTNLPKLDGVSGATNFSANGGSSWAISSNADVDLASDFLKSTFAGSTELYDTILPSSGAVANWIPAGDSDVYAQPVDFFGGQAVYADVVTFGASVPSNNTGVYYYEARDAVSTAITKIISGTDMASALDEAQSAVEFAMG</sequence>
<name>A0ABQ6JUD3_9MICO</name>
<dbReference type="Gene3D" id="3.40.190.10">
    <property type="entry name" value="Periplasmic binding protein-like II"/>
    <property type="match status" value="1"/>
</dbReference>
<gene>
    <name evidence="1" type="ORF">GCM10025869_14190</name>
</gene>
<reference evidence="2" key="1">
    <citation type="journal article" date="2019" name="Int. J. Syst. Evol. Microbiol.">
        <title>The Global Catalogue of Microorganisms (GCM) 10K type strain sequencing project: providing services to taxonomists for standard genome sequencing and annotation.</title>
        <authorList>
            <consortium name="The Broad Institute Genomics Platform"/>
            <consortium name="The Broad Institute Genome Sequencing Center for Infectious Disease"/>
            <person name="Wu L."/>
            <person name="Ma J."/>
        </authorList>
    </citation>
    <scope>NUCLEOTIDE SEQUENCE [LARGE SCALE GENOMIC DNA]</scope>
    <source>
        <strain evidence="2">NBRC 108755</strain>
    </source>
</reference>
<dbReference type="EMBL" id="BSVA01000001">
    <property type="protein sequence ID" value="GMA90890.1"/>
    <property type="molecule type" value="Genomic_DNA"/>
</dbReference>
<protein>
    <submittedName>
        <fullName evidence="1">ABC transporter substrate-binding protein</fullName>
    </submittedName>
</protein>
<dbReference type="Pfam" id="PF01547">
    <property type="entry name" value="SBP_bac_1"/>
    <property type="match status" value="1"/>
</dbReference>
<dbReference type="PANTHER" id="PTHR43649:SF32">
    <property type="entry name" value="SUGAR BINDING SECRETED PROTEIN"/>
    <property type="match status" value="1"/>
</dbReference>